<dbReference type="RefSeq" id="WP_280572712.1">
    <property type="nucleotide sequence ID" value="NZ_JARXRM010000012.1"/>
</dbReference>
<proteinExistence type="predicted"/>
<name>A0ABT6J506_9GAMM</name>
<evidence type="ECO:0000313" key="2">
    <source>
        <dbReference type="EMBL" id="MDH5821907.1"/>
    </source>
</evidence>
<dbReference type="Pfam" id="PF13503">
    <property type="entry name" value="DUF4123"/>
    <property type="match status" value="1"/>
</dbReference>
<reference evidence="2 3" key="1">
    <citation type="submission" date="2023-04" db="EMBL/GenBank/DDBJ databases">
        <title>Luteimonas endophyticus RD2P54.</title>
        <authorList>
            <person name="Sun J.-Q."/>
        </authorList>
    </citation>
    <scope>NUCLEOTIDE SEQUENCE [LARGE SCALE GENOMIC DNA]</scope>
    <source>
        <strain evidence="2 3">RD2P54</strain>
    </source>
</reference>
<dbReference type="Proteomes" id="UP001156940">
    <property type="component" value="Unassembled WGS sequence"/>
</dbReference>
<accession>A0ABT6J506</accession>
<dbReference type="EMBL" id="JARXRM010000012">
    <property type="protein sequence ID" value="MDH5821907.1"/>
    <property type="molecule type" value="Genomic_DNA"/>
</dbReference>
<dbReference type="InterPro" id="IPR025391">
    <property type="entry name" value="DUF4123"/>
</dbReference>
<comment type="caution">
    <text evidence="2">The sequence shown here is derived from an EMBL/GenBank/DDBJ whole genome shotgun (WGS) entry which is preliminary data.</text>
</comment>
<keyword evidence="3" id="KW-1185">Reference proteome</keyword>
<sequence length="156" mass="18433">MSRFVIVDAAAYDDTPRALHYYTRDLPRRSLFERQPEAKLADKGPWLVQLPDHPHTQVDGWLRALELEKPVVAWLTSNADFEHLFDHLERCLDLRRPNGKLALLRYWDGRVFLRLQRAFTPDQRRQLMGPIDQWRFRILGQPYTLDRANLEGKEAA</sequence>
<gene>
    <name evidence="2" type="ORF">QFW77_02715</name>
</gene>
<feature type="domain" description="DUF4123" evidence="1">
    <location>
        <begin position="4"/>
        <end position="126"/>
    </location>
</feature>
<evidence type="ECO:0000313" key="3">
    <source>
        <dbReference type="Proteomes" id="UP001156940"/>
    </source>
</evidence>
<organism evidence="2 3">
    <name type="scientific">Luteimonas endophytica</name>
    <dbReference type="NCBI Taxonomy" id="3042023"/>
    <lineage>
        <taxon>Bacteria</taxon>
        <taxon>Pseudomonadati</taxon>
        <taxon>Pseudomonadota</taxon>
        <taxon>Gammaproteobacteria</taxon>
        <taxon>Lysobacterales</taxon>
        <taxon>Lysobacteraceae</taxon>
        <taxon>Luteimonas</taxon>
    </lineage>
</organism>
<protein>
    <submittedName>
        <fullName evidence="2">DUF4123 domain-containing protein</fullName>
    </submittedName>
</protein>
<evidence type="ECO:0000259" key="1">
    <source>
        <dbReference type="Pfam" id="PF13503"/>
    </source>
</evidence>